<gene>
    <name evidence="3" type="ORF">MBEBAB_0052</name>
</gene>
<feature type="binding site" evidence="2">
    <location>
        <position position="81"/>
    </location>
    <ligand>
        <name>7-chloro-L-tryptophan</name>
        <dbReference type="ChEBI" id="CHEBI:58713"/>
    </ligand>
</feature>
<feature type="binding site" evidence="2">
    <location>
        <begin position="15"/>
        <end position="18"/>
    </location>
    <ligand>
        <name>FAD</name>
        <dbReference type="ChEBI" id="CHEBI:57692"/>
    </ligand>
</feature>
<evidence type="ECO:0000256" key="1">
    <source>
        <dbReference type="PIRSR" id="PIRSR011396-1"/>
    </source>
</evidence>
<dbReference type="InterPro" id="IPR006905">
    <property type="entry name" value="Flavin_halogenase"/>
</dbReference>
<dbReference type="PANTHER" id="PTHR43747">
    <property type="entry name" value="FAD-BINDING PROTEIN"/>
    <property type="match status" value="1"/>
</dbReference>
<feature type="active site" evidence="1">
    <location>
        <position position="81"/>
    </location>
</feature>
<dbReference type="RefSeq" id="WP_021695898.1">
    <property type="nucleotide sequence ID" value="NZ_BATC01000001.1"/>
</dbReference>
<reference evidence="4" key="1">
    <citation type="journal article" date="2013" name="Genome Announc.">
        <title>Draft Genome Sequence of the Dimorphic Prosthecate Bacterium Brevundimonas abyssalis TAR-001T.</title>
        <authorList>
            <person name="Tsubouchi T."/>
            <person name="Nishi S."/>
            <person name="Usui K."/>
            <person name="Shimane Y."/>
            <person name="Takaki Y."/>
            <person name="Maruyama T."/>
            <person name="Hatada Y."/>
        </authorList>
    </citation>
    <scope>NUCLEOTIDE SEQUENCE [LARGE SCALE GENOMIC DNA]</scope>
    <source>
        <strain evidence="4">TAR-001</strain>
    </source>
</reference>
<keyword evidence="2" id="KW-0285">Flavoprotein</keyword>
<dbReference type="GO" id="GO:0000166">
    <property type="term" value="F:nucleotide binding"/>
    <property type="evidence" value="ECO:0007669"/>
    <property type="project" value="UniProtKB-KW"/>
</dbReference>
<dbReference type="Proteomes" id="UP000016569">
    <property type="component" value="Unassembled WGS sequence"/>
</dbReference>
<dbReference type="OrthoDB" id="5695497at2"/>
<dbReference type="InterPro" id="IPR050816">
    <property type="entry name" value="Flavin-dep_Halogenase_NPB"/>
</dbReference>
<keyword evidence="2" id="KW-0274">FAD</keyword>
<keyword evidence="2" id="KW-0547">Nucleotide-binding</keyword>
<feature type="binding site" evidence="2">
    <location>
        <position position="349"/>
    </location>
    <ligand>
        <name>FAD</name>
        <dbReference type="ChEBI" id="CHEBI:57692"/>
    </ligand>
</feature>
<organism evidence="3 4">
    <name type="scientific">Brevundimonas abyssalis TAR-001</name>
    <dbReference type="NCBI Taxonomy" id="1391729"/>
    <lineage>
        <taxon>Bacteria</taxon>
        <taxon>Pseudomonadati</taxon>
        <taxon>Pseudomonadota</taxon>
        <taxon>Alphaproteobacteria</taxon>
        <taxon>Caulobacterales</taxon>
        <taxon>Caulobacteraceae</taxon>
        <taxon>Brevundimonas</taxon>
    </lineage>
</organism>
<proteinExistence type="predicted"/>
<feature type="binding site" evidence="2">
    <location>
        <position position="188"/>
    </location>
    <ligand>
        <name>FAD</name>
        <dbReference type="ChEBI" id="CHEBI:57692"/>
    </ligand>
</feature>
<protein>
    <submittedName>
        <fullName evidence="3">Tryptophan halogenase</fullName>
    </submittedName>
</protein>
<dbReference type="AlphaFoldDB" id="A0A8E0KLA8"/>
<dbReference type="Pfam" id="PF04820">
    <property type="entry name" value="Trp_halogenase"/>
    <property type="match status" value="1"/>
</dbReference>
<dbReference type="PIRSF" id="PIRSF011396">
    <property type="entry name" value="Trp_halogenase"/>
    <property type="match status" value="1"/>
</dbReference>
<dbReference type="PANTHER" id="PTHR43747:SF4">
    <property type="entry name" value="FLAVIN-DEPENDENT TRYPTOPHAN HALOGENASE"/>
    <property type="match status" value="1"/>
</dbReference>
<dbReference type="GO" id="GO:0004497">
    <property type="term" value="F:monooxygenase activity"/>
    <property type="evidence" value="ECO:0007669"/>
    <property type="project" value="InterPro"/>
</dbReference>
<dbReference type="Gene3D" id="3.50.50.60">
    <property type="entry name" value="FAD/NAD(P)-binding domain"/>
    <property type="match status" value="1"/>
</dbReference>
<feature type="binding site" evidence="2">
    <location>
        <position position="345"/>
    </location>
    <ligand>
        <name>L-tryptophan</name>
        <dbReference type="ChEBI" id="CHEBI:57912"/>
    </ligand>
</feature>
<name>A0A8E0KLA8_9CAUL</name>
<accession>A0A8E0KLA8</accession>
<evidence type="ECO:0000313" key="3">
    <source>
        <dbReference type="EMBL" id="GAD57802.1"/>
    </source>
</evidence>
<feature type="binding site" evidence="2">
    <location>
        <position position="336"/>
    </location>
    <ligand>
        <name>FAD</name>
        <dbReference type="ChEBI" id="CHEBI:57692"/>
    </ligand>
</feature>
<dbReference type="SUPFAM" id="SSF51905">
    <property type="entry name" value="FAD/NAD(P)-binding domain"/>
    <property type="match status" value="1"/>
</dbReference>
<dbReference type="InterPro" id="IPR036188">
    <property type="entry name" value="FAD/NAD-bd_sf"/>
</dbReference>
<dbReference type="EMBL" id="BATC01000001">
    <property type="protein sequence ID" value="GAD57802.1"/>
    <property type="molecule type" value="Genomic_DNA"/>
</dbReference>
<dbReference type="InterPro" id="IPR033856">
    <property type="entry name" value="Trp_halogen"/>
</dbReference>
<sequence length="509" mass="56866">MIQPDLIRNVVIVGGGTAGWMAAAALSRLIANGVTSVTLVESDTIGTVGVGEATIPPIRTFNEMLGLDERAFLQATRGSYKLAIEFVDWTRPGHTYQHPFGPFGADINAVKFHQFWLKMHREGRAAEFGDYNLCGVAARLNRFGALPPQHRSPLTPMSWAYHFDAARYARFLRDHAETRGVVRQEGKVVSVEQRPEDGFIDAIVLDDGRRVEGELFIDCTGFRGLLIEQALKAGFEDWSHWLPCDRAVAVQCLNDNAISPFTRSTAREAGWQWRIPLQHRVGTGYVYSSAHISDDQAADTVMANLDGKPVTDPRILSFRAGRRRKAWVKNCVALGLASGFLEPLESTSIHLIQAGITKLLALFPHRGFDPVAIDEYNRLTNVQIEQIRDFIILHYHANERTGLDLWDHVRTMAIPDSLQHKLDLFRGAGRFFRHEDELFAESSWMAVLIGQNVMPQRYDPLVDSIPEADVARAMEELRTTIRAAAESLPDHADFLARHCAAPEPESVPA</sequence>
<evidence type="ECO:0000256" key="2">
    <source>
        <dbReference type="PIRSR" id="PIRSR011396-2"/>
    </source>
</evidence>
<keyword evidence="4" id="KW-1185">Reference proteome</keyword>
<evidence type="ECO:0000313" key="4">
    <source>
        <dbReference type="Proteomes" id="UP000016569"/>
    </source>
</evidence>
<comment type="caution">
    <text evidence="3">The sequence shown here is derived from an EMBL/GenBank/DDBJ whole genome shotgun (WGS) entry which is preliminary data.</text>
</comment>